<reference evidence="11" key="1">
    <citation type="journal article" date="2006" name="Gene">
        <title>Characterization of two POU transcription factor family members from the urochordate Oikopleura dioica.</title>
        <authorList>
            <person name="Cupit P.M."/>
            <person name="Lennard M.L."/>
            <person name="Hikima J."/>
            <person name="Warr G.W."/>
            <person name="Cunningham C."/>
        </authorList>
    </citation>
    <scope>NUCLEOTIDE SEQUENCE</scope>
</reference>
<comment type="similarity">
    <text evidence="7">Belongs to the POU transcription factor family.</text>
</comment>
<name>Q2LDY2_OIKDI</name>
<dbReference type="PROSITE" id="PS51179">
    <property type="entry name" value="POU_3"/>
    <property type="match status" value="1"/>
</dbReference>
<protein>
    <recommendedName>
        <fullName evidence="7">POU domain protein</fullName>
    </recommendedName>
</protein>
<evidence type="ECO:0000256" key="1">
    <source>
        <dbReference type="ARBA" id="ARBA00004123"/>
    </source>
</evidence>
<dbReference type="CDD" id="cd00086">
    <property type="entry name" value="homeodomain"/>
    <property type="match status" value="1"/>
</dbReference>
<dbReference type="InterPro" id="IPR009057">
    <property type="entry name" value="Homeodomain-like_sf"/>
</dbReference>
<dbReference type="FunFam" id="1.10.260.40:FF:000001">
    <property type="entry name" value="POU domain protein"/>
    <property type="match status" value="1"/>
</dbReference>
<feature type="region of interest" description="Disordered" evidence="8">
    <location>
        <begin position="30"/>
        <end position="60"/>
    </location>
</feature>
<dbReference type="Gene3D" id="1.10.260.40">
    <property type="entry name" value="lambda repressor-like DNA-binding domains"/>
    <property type="match status" value="1"/>
</dbReference>
<proteinExistence type="inferred from homology"/>
<dbReference type="Gene3D" id="1.10.10.60">
    <property type="entry name" value="Homeodomain-like"/>
    <property type="match status" value="1"/>
</dbReference>
<evidence type="ECO:0000259" key="9">
    <source>
        <dbReference type="PROSITE" id="PS50071"/>
    </source>
</evidence>
<dbReference type="PANTHER" id="PTHR11636:SF76">
    <property type="entry name" value="PROTEIN NUBBIN"/>
    <property type="match status" value="1"/>
</dbReference>
<dbReference type="SUPFAM" id="SSF47413">
    <property type="entry name" value="lambda repressor-like DNA-binding domains"/>
    <property type="match status" value="1"/>
</dbReference>
<dbReference type="InterPro" id="IPR001356">
    <property type="entry name" value="HD"/>
</dbReference>
<dbReference type="AlphaFoldDB" id="Q2LDY2"/>
<evidence type="ECO:0000256" key="5">
    <source>
        <dbReference type="PROSITE-ProRule" id="PRU00108"/>
    </source>
</evidence>
<dbReference type="EMBL" id="DQ333396">
    <property type="protein sequence ID" value="ABC74438.1"/>
    <property type="status" value="JOINED"/>
    <property type="molecule type" value="Genomic_DNA"/>
</dbReference>
<dbReference type="EMBL" id="AH015535">
    <property type="protein sequence ID" value="ABC74438.1"/>
    <property type="molecule type" value="Genomic_DNA"/>
</dbReference>
<dbReference type="PROSITE" id="PS50071">
    <property type="entry name" value="HOMEOBOX_2"/>
    <property type="match status" value="1"/>
</dbReference>
<dbReference type="Pfam" id="PF00046">
    <property type="entry name" value="Homeodomain"/>
    <property type="match status" value="1"/>
</dbReference>
<dbReference type="PANTHER" id="PTHR11636">
    <property type="entry name" value="POU DOMAIN"/>
    <property type="match status" value="1"/>
</dbReference>
<dbReference type="Pfam" id="PF00157">
    <property type="entry name" value="Pou"/>
    <property type="match status" value="1"/>
</dbReference>
<dbReference type="InterPro" id="IPR000327">
    <property type="entry name" value="POU_dom"/>
</dbReference>
<dbReference type="SMART" id="SM00389">
    <property type="entry name" value="HOX"/>
    <property type="match status" value="1"/>
</dbReference>
<feature type="compositionally biased region" description="Low complexity" evidence="8">
    <location>
        <begin position="167"/>
        <end position="180"/>
    </location>
</feature>
<dbReference type="GO" id="GO:0005634">
    <property type="term" value="C:nucleus"/>
    <property type="evidence" value="ECO:0007669"/>
    <property type="project" value="UniProtKB-SubCell"/>
</dbReference>
<feature type="region of interest" description="Disordered" evidence="8">
    <location>
        <begin position="138"/>
        <end position="202"/>
    </location>
</feature>
<evidence type="ECO:0000256" key="3">
    <source>
        <dbReference type="ARBA" id="ARBA00023155"/>
    </source>
</evidence>
<dbReference type="GO" id="GO:0000981">
    <property type="term" value="F:DNA-binding transcription factor activity, RNA polymerase II-specific"/>
    <property type="evidence" value="ECO:0007669"/>
    <property type="project" value="InterPro"/>
</dbReference>
<evidence type="ECO:0000256" key="4">
    <source>
        <dbReference type="ARBA" id="ARBA00023242"/>
    </source>
</evidence>
<evidence type="ECO:0000256" key="2">
    <source>
        <dbReference type="ARBA" id="ARBA00023125"/>
    </source>
</evidence>
<evidence type="ECO:0000259" key="10">
    <source>
        <dbReference type="PROSITE" id="PS51179"/>
    </source>
</evidence>
<feature type="compositionally biased region" description="Polar residues" evidence="8">
    <location>
        <begin position="39"/>
        <end position="60"/>
    </location>
</feature>
<dbReference type="PROSITE" id="PS00035">
    <property type="entry name" value="POU_1"/>
    <property type="match status" value="1"/>
</dbReference>
<keyword evidence="3 5" id="KW-0371">Homeobox</keyword>
<evidence type="ECO:0000256" key="8">
    <source>
        <dbReference type="SAM" id="MobiDB-lite"/>
    </source>
</evidence>
<dbReference type="SUPFAM" id="SSF46689">
    <property type="entry name" value="Homeodomain-like"/>
    <property type="match status" value="1"/>
</dbReference>
<dbReference type="PROSITE" id="PS00027">
    <property type="entry name" value="HOMEOBOX_1"/>
    <property type="match status" value="1"/>
</dbReference>
<feature type="domain" description="Homeobox" evidence="9">
    <location>
        <begin position="298"/>
        <end position="358"/>
    </location>
</feature>
<dbReference type="InterPro" id="IPR010982">
    <property type="entry name" value="Lambda_DNA-bd_dom_sf"/>
</dbReference>
<keyword evidence="2 5" id="KW-0238">DNA-binding</keyword>
<comment type="subcellular location">
    <subcellularLocation>
        <location evidence="1 5 6">Nucleus</location>
    </subcellularLocation>
</comment>
<keyword evidence="4 5" id="KW-0539">Nucleus</keyword>
<dbReference type="InterPro" id="IPR013847">
    <property type="entry name" value="POU"/>
</dbReference>
<evidence type="ECO:0000256" key="6">
    <source>
        <dbReference type="RuleBase" id="RU000682"/>
    </source>
</evidence>
<dbReference type="InterPro" id="IPR017970">
    <property type="entry name" value="Homeobox_CS"/>
</dbReference>
<keyword evidence="7" id="KW-0804">Transcription</keyword>
<dbReference type="InterPro" id="IPR050255">
    <property type="entry name" value="POU_domain_TF"/>
</dbReference>
<evidence type="ECO:0000313" key="11">
    <source>
        <dbReference type="EMBL" id="ABC74438.1"/>
    </source>
</evidence>
<sequence>MTTPPVEHMPVIISEPSITTEQKFQHVANSPSRMPRISPTATPSPTAVANQSASATPSAVSEGQDGMIAKLLEHFQQQHQHQQVQQQGQPWTNAYTNQQLAITIQMQASLTNIQTIEKKLEKSAESFAELLGQFSKVSRSQEQKHSPSSPSYQNSGSLRKFRDSETSNGSSHNSGSGSSSLMRPSHGLPPLAMRGRPHFHPGAMDENIQLEELDRFAKEFKQKRIKLGFTQGDVGVAMGRLYGSDFSQTTISRFEALNLSFKNMCKLKPILERWLEDAERYLTPNQQSLSTEAQLESARRRKKRTSIDNSVKVALEMHFLRNSRPTSAEITHLSEDLEMERETVRVWFCNRRQKEKRIGSHGEEESTSIQDSEPTSPVAQLGLPSPAVSSPLAPQIPVSIPLSIQNADFYQNLVNMQKTGGLFGNMAAEMPKLSNFGFFPQIPQMAAPNQMAEITELPTAQ</sequence>
<feature type="domain" description="POU-specific" evidence="10">
    <location>
        <begin position="205"/>
        <end position="279"/>
    </location>
</feature>
<evidence type="ECO:0000256" key="7">
    <source>
        <dbReference type="RuleBase" id="RU361194"/>
    </source>
</evidence>
<feature type="DNA-binding region" description="Homeobox" evidence="5">
    <location>
        <begin position="300"/>
        <end position="359"/>
    </location>
</feature>
<dbReference type="PROSITE" id="PS00465">
    <property type="entry name" value="POU_2"/>
    <property type="match status" value="1"/>
</dbReference>
<accession>Q2LDY2</accession>
<dbReference type="GO" id="GO:0000978">
    <property type="term" value="F:RNA polymerase II cis-regulatory region sequence-specific DNA binding"/>
    <property type="evidence" value="ECO:0007669"/>
    <property type="project" value="TreeGrafter"/>
</dbReference>
<feature type="region of interest" description="Disordered" evidence="8">
    <location>
        <begin position="355"/>
        <end position="387"/>
    </location>
</feature>
<dbReference type="SMART" id="SM00352">
    <property type="entry name" value="POU"/>
    <property type="match status" value="1"/>
</dbReference>
<feature type="compositionally biased region" description="Polar residues" evidence="8">
    <location>
        <begin position="367"/>
        <end position="378"/>
    </location>
</feature>
<organism evidence="11">
    <name type="scientific">Oikopleura dioica</name>
    <name type="common">Tunicate</name>
    <dbReference type="NCBI Taxonomy" id="34765"/>
    <lineage>
        <taxon>Eukaryota</taxon>
        <taxon>Metazoa</taxon>
        <taxon>Chordata</taxon>
        <taxon>Tunicata</taxon>
        <taxon>Appendicularia</taxon>
        <taxon>Copelata</taxon>
        <taxon>Oikopleuridae</taxon>
        <taxon>Oikopleura</taxon>
    </lineage>
</organism>
<dbReference type="PRINTS" id="PR00028">
    <property type="entry name" value="POUDOMAIN"/>
</dbReference>